<gene>
    <name evidence="7" type="ORF">RM553_02380</name>
</gene>
<dbReference type="Pfam" id="PF23237">
    <property type="entry name" value="HYR_4C"/>
    <property type="match status" value="1"/>
</dbReference>
<evidence type="ECO:0000256" key="3">
    <source>
        <dbReference type="SAM" id="MobiDB-lite"/>
    </source>
</evidence>
<organism evidence="7 8">
    <name type="scientific">Autumnicola tepida</name>
    <dbReference type="NCBI Taxonomy" id="3075595"/>
    <lineage>
        <taxon>Bacteria</taxon>
        <taxon>Pseudomonadati</taxon>
        <taxon>Bacteroidota</taxon>
        <taxon>Flavobacteriia</taxon>
        <taxon>Flavobacteriales</taxon>
        <taxon>Flavobacteriaceae</taxon>
        <taxon>Autumnicola</taxon>
    </lineage>
</organism>
<dbReference type="Pfam" id="PF13385">
    <property type="entry name" value="Laminin_G_3"/>
    <property type="match status" value="1"/>
</dbReference>
<name>A0ABU3C5S3_9FLAO</name>
<dbReference type="Gene3D" id="2.60.40.740">
    <property type="match status" value="2"/>
</dbReference>
<dbReference type="InterPro" id="IPR013783">
    <property type="entry name" value="Ig-like_fold"/>
</dbReference>
<keyword evidence="1" id="KW-0732">Signal</keyword>
<evidence type="ECO:0000256" key="4">
    <source>
        <dbReference type="SAM" id="Phobius"/>
    </source>
</evidence>
<dbReference type="InterPro" id="IPR013320">
    <property type="entry name" value="ConA-like_dom_sf"/>
</dbReference>
<feature type="domain" description="HYR" evidence="5">
    <location>
        <begin position="455"/>
        <end position="531"/>
    </location>
</feature>
<keyword evidence="8" id="KW-1185">Reference proteome</keyword>
<dbReference type="Gene3D" id="2.60.120.200">
    <property type="match status" value="1"/>
</dbReference>
<dbReference type="Pfam" id="PF02494">
    <property type="entry name" value="HYR"/>
    <property type="match status" value="1"/>
</dbReference>
<evidence type="ECO:0000313" key="8">
    <source>
        <dbReference type="Proteomes" id="UP001262889"/>
    </source>
</evidence>
<dbReference type="InterPro" id="IPR003410">
    <property type="entry name" value="HYR_dom"/>
</dbReference>
<proteinExistence type="predicted"/>
<dbReference type="InterPro" id="IPR035986">
    <property type="entry name" value="PKD_dom_sf"/>
</dbReference>
<dbReference type="NCBIfam" id="TIGR04183">
    <property type="entry name" value="Por_Secre_tail"/>
    <property type="match status" value="1"/>
</dbReference>
<reference evidence="7 8" key="1">
    <citation type="submission" date="2023-09" db="EMBL/GenBank/DDBJ databases">
        <authorList>
            <person name="Rey-Velasco X."/>
        </authorList>
    </citation>
    <scope>NUCLEOTIDE SEQUENCE [LARGE SCALE GENOMIC DNA]</scope>
    <source>
        <strain evidence="7 8">F363</strain>
    </source>
</reference>
<dbReference type="InterPro" id="IPR025667">
    <property type="entry name" value="SprB_repeat"/>
</dbReference>
<keyword evidence="4" id="KW-0812">Transmembrane</keyword>
<feature type="region of interest" description="Disordered" evidence="3">
    <location>
        <begin position="2172"/>
        <end position="2236"/>
    </location>
</feature>
<dbReference type="SUPFAM" id="SSF49299">
    <property type="entry name" value="PKD domain"/>
    <property type="match status" value="1"/>
</dbReference>
<dbReference type="Gene3D" id="2.40.10.10">
    <property type="entry name" value="Trypsin-like serine proteases"/>
    <property type="match status" value="1"/>
</dbReference>
<keyword evidence="4" id="KW-0472">Membrane</keyword>
<comment type="caution">
    <text evidence="7">The sequence shown here is derived from an EMBL/GenBank/DDBJ whole genome shotgun (WGS) entry which is preliminary data.</text>
</comment>
<dbReference type="InterPro" id="IPR043504">
    <property type="entry name" value="Peptidase_S1_PA_chymotrypsin"/>
</dbReference>
<feature type="transmembrane region" description="Helical" evidence="4">
    <location>
        <begin position="7"/>
        <end position="25"/>
    </location>
</feature>
<dbReference type="Pfam" id="PF13573">
    <property type="entry name" value="SprB"/>
    <property type="match status" value="5"/>
</dbReference>
<dbReference type="RefSeq" id="WP_311533371.1">
    <property type="nucleotide sequence ID" value="NZ_JAVRHQ010000001.1"/>
</dbReference>
<dbReference type="PANTHER" id="PTHR24273:SF32">
    <property type="entry name" value="HYALIN"/>
    <property type="match status" value="1"/>
</dbReference>
<dbReference type="PANTHER" id="PTHR24273">
    <property type="entry name" value="FI04643P-RELATED"/>
    <property type="match status" value="1"/>
</dbReference>
<evidence type="ECO:0000256" key="1">
    <source>
        <dbReference type="ARBA" id="ARBA00022729"/>
    </source>
</evidence>
<evidence type="ECO:0000259" key="6">
    <source>
        <dbReference type="Pfam" id="PF23237"/>
    </source>
</evidence>
<dbReference type="InterPro" id="IPR026444">
    <property type="entry name" value="Secre_tail"/>
</dbReference>
<dbReference type="InterPro" id="IPR057078">
    <property type="entry name" value="HYR-4C"/>
</dbReference>
<feature type="domain" description="HYR-like" evidence="6">
    <location>
        <begin position="562"/>
        <end position="608"/>
    </location>
</feature>
<evidence type="ECO:0000259" key="5">
    <source>
        <dbReference type="Pfam" id="PF02494"/>
    </source>
</evidence>
<dbReference type="SUPFAM" id="SSF49899">
    <property type="entry name" value="Concanavalin A-like lectins/glucanases"/>
    <property type="match status" value="1"/>
</dbReference>
<dbReference type="EMBL" id="JAVRHQ010000001">
    <property type="protein sequence ID" value="MDT0641669.1"/>
    <property type="molecule type" value="Genomic_DNA"/>
</dbReference>
<evidence type="ECO:0000256" key="2">
    <source>
        <dbReference type="ARBA" id="ARBA00022737"/>
    </source>
</evidence>
<protein>
    <submittedName>
        <fullName evidence="7">LamG-like jellyroll fold domain-containing protein</fullName>
    </submittedName>
</protein>
<dbReference type="Proteomes" id="UP001262889">
    <property type="component" value="Unassembled WGS sequence"/>
</dbReference>
<keyword evidence="2" id="KW-0677">Repeat</keyword>
<sequence>MGKITPRIKATGISIFLIVFIGYFLPANNLTFNESPYRAFDGKEISYAKSELENPQITAPADKTVNTGNGSCSATGIQLGSPTITGEYDNLRLEVNGSEISPNTYSFPLGTTVITWIVSNAEGASDSDTQIITVEDNTDPTVITKNISIALDASGNASITSADVDNGSSDNCGIKSYTLDKENFSCADVGPNTVTLTVTDNNENSATATATVTVEDNTDPTVITKNISIVLDASGNASIIPADVDNGSSDNCGIKSYTLDKENFSCTDVGPNTVTLTVTDNNENSATATATVTVEDNTDPTVITKNISITLDASGNAAIIPADIDNGTSDNCGIKSYSLDKENFSCTDVGPNTVTLTVIDNNENSATATATVTVEDNTDPTVITKNISIVLDASGNAAIIPADIDNGSSDNCGIKSYTLDRENFSCTDVGENTVALTVTDNNENTATATATVTVKDEELPVITTASEITVANDAGKCGASISITPPTATDNCTVGSPSGSRSDGKALTAEFPVGTTEITWNVSDANANNAVAVIQKITVEDKEAPELPAIEDVISGCEYTLTPPVATDNCSGEITATTSNPLTYSAEGTHTITWKFTDAAGNTSTIKQDVVISPLGAELEVANISCKGASDGSIEMMFAYGGHDTFEYSIDGSNWQASNTFSSLAPGTYNVQMRDSSEPGCILVLDGNLEITEPEVLTAAIASTTDVLCKGFATGEITASATGGTAPYTFSWGSLGYGENKTDLPAGEYELIVTDANGCKTEPIAVTITEPASFIEITEVTSTSGCFEANNGTATVKAVGGTGQYSYLWEDGQTTQTATGLAPGDHTVVITDENGCEKERTVTVSSPTKLEISGFLTTETTSYGSATGSATVQVTGGSPNYTFEWSDGQTGQTAQNLTAGTYTVTVTDQNGCTASRSVVVIDSLDAEILPTSICESTNDIIRTSSFTILDGSARGGTAPYNYEWTFKGDASISKYTGLQTPKINYESIGDKEISVKITDANGVSLTKTIIQYVGACFVTDCGSNDLTAEDYYIGDSSGTRITAENCGSSDDKFIYIYIPSNPKRYSLSVEFIYSIENIETGEVENHRELGCFYEKEDIPDKAQTFQIDYSCGDIVKIDGVRFTFAQNKNRECGQGSKPKCFSTNNETTVFSPLYAVAFANELLCNGSEDGKITIRASGGVSPYQYFLNGKEYDTNIIEGLPGGTYNIEVRDAEGESHFMTKEINQPSNPLQLNLVEQTDVTCFGGTDGSATVAAEGGTPATSGDAYIYVWDNGQTGPTATNLEAGDHDVRVLDANGCETWITVTITQPEELIANAGPDQVLSCGITTTQLSASLPTENSEEFTGEWSIVNGPAGGSFADATNPETSFTGTQGTYTLRWTVDCGKSDDVKITLSNCNTIDFDGKDDYIVFGDNFNGSTNFSLEAWIKLSPEASSGLKTVISKRSTTDFSSSGYDLVIDNRTPKFRWNGNTLSSSDPIGTNRWYHLAVITKSEGTYILVDGLEVGKASAASLTANNYPFIIGAMYNADNPEEPSNYFHGWVEEVRIWDTALSENQLHFMMNQRLEQNGANVRGEIIPLDVPEGLRWDKLKGYYQLEKIENGYTPNKASLAVKGRMVNITTNQERTAPLPYISARTGYWYSNNTWKRPQVWDPPNSTGINGKKINWNIASISHTINSGDKDINLLGLLSESNKLTMINPNQAQNEFNGGKNLKISHYLKLNGIIDLVGESQLVQDEGSVLENSSTGYLERDQQGTANSYNYNYWTSPVSIQGSGNNSGFTIAEVLRDGTNSKNPIRLSFGHDYTFADKSYSGAKRISTYWLYKFEGTADSYGEWDYVGKEGHLDAGEGYTMKGTSGNVEISERQNYVFTGKPNNGEIRIKVSENENRLVGNPYPSAIDAEQFIRDNLKDVPGGTNSRNIFNGALYFWDHFGKKDSHNLAEYVGGYATFNLVDGVPAISTDSRIDATGDQGDKRPEKYIPVAQGFFVNTIIDEAIAEEYQINGGDILFKNGQRLSVKESTEESQFLKPLHLTKGNKAQYKKDERYKIRLNFSSPTGYHRQILVAADNLTTNGFDLGYDAPMMDYNLEDMFWIINDSEFVIQAVPDFNPGQVLPLGLAIDQEGEFKIEIAELENVPADMEIYLKNNADTTYHDLRAGEYKSTIEPGYHTSQFELVFEKPEESTEEEGQDPDNTEENEEDNSDDQEEEEGEGNSENPEEGSEGSEEESGNPETETPVEIPGEKDDLAELSADYMMDTKEIIISNPAETRIDEIRIYSINGKLIESFKEIPLQQEIHLTVSRPVSTAVYVVKIYSENKLINKKMIINN</sequence>
<keyword evidence="4" id="KW-1133">Transmembrane helix</keyword>
<feature type="compositionally biased region" description="Acidic residues" evidence="3">
    <location>
        <begin position="2177"/>
        <end position="2223"/>
    </location>
</feature>
<evidence type="ECO:0000313" key="7">
    <source>
        <dbReference type="EMBL" id="MDT0641669.1"/>
    </source>
</evidence>
<accession>A0ABU3C5S3</accession>
<dbReference type="Gene3D" id="2.60.40.10">
    <property type="entry name" value="Immunoglobulins"/>
    <property type="match status" value="2"/>
</dbReference>